<evidence type="ECO:0000256" key="4">
    <source>
        <dbReference type="SAM" id="SignalP"/>
    </source>
</evidence>
<organism evidence="5 6">
    <name type="scientific">Heterorhabditis bacteriophora</name>
    <name type="common">Entomopathogenic nematode worm</name>
    <dbReference type="NCBI Taxonomy" id="37862"/>
    <lineage>
        <taxon>Eukaryota</taxon>
        <taxon>Metazoa</taxon>
        <taxon>Ecdysozoa</taxon>
        <taxon>Nematoda</taxon>
        <taxon>Chromadorea</taxon>
        <taxon>Rhabditida</taxon>
        <taxon>Rhabditina</taxon>
        <taxon>Rhabditomorpha</taxon>
        <taxon>Strongyloidea</taxon>
        <taxon>Heterorhabditidae</taxon>
        <taxon>Heterorhabditis</taxon>
    </lineage>
</organism>
<name>A0A1I7X7J5_HETBA</name>
<dbReference type="PANTHER" id="PTHR11452">
    <property type="entry name" value="ALPHA-GALACTOSIDASE/ALPHA-N-ACETYLGALACTOSAMINIDASE"/>
    <property type="match status" value="1"/>
</dbReference>
<keyword evidence="5" id="KW-1185">Reference proteome</keyword>
<keyword evidence="2" id="KW-0378">Hydrolase</keyword>
<evidence type="ECO:0000313" key="6">
    <source>
        <dbReference type="WBParaSite" id="Hba_13592"/>
    </source>
</evidence>
<dbReference type="InterPro" id="IPR017853">
    <property type="entry name" value="GH"/>
</dbReference>
<dbReference type="GO" id="GO:0004557">
    <property type="term" value="F:alpha-galactosidase activity"/>
    <property type="evidence" value="ECO:0007669"/>
    <property type="project" value="TreeGrafter"/>
</dbReference>
<reference evidence="6" key="1">
    <citation type="submission" date="2016-11" db="UniProtKB">
        <authorList>
            <consortium name="WormBaseParasite"/>
        </authorList>
    </citation>
    <scope>IDENTIFICATION</scope>
</reference>
<evidence type="ECO:0000256" key="3">
    <source>
        <dbReference type="ARBA" id="ARBA00023295"/>
    </source>
</evidence>
<dbReference type="Pfam" id="PF16499">
    <property type="entry name" value="Melibiase_2"/>
    <property type="match status" value="1"/>
</dbReference>
<dbReference type="PROSITE" id="PS00512">
    <property type="entry name" value="ALPHA_GALACTOSIDASE"/>
    <property type="match status" value="1"/>
</dbReference>
<dbReference type="Proteomes" id="UP000095283">
    <property type="component" value="Unplaced"/>
</dbReference>
<dbReference type="GO" id="GO:0005737">
    <property type="term" value="C:cytoplasm"/>
    <property type="evidence" value="ECO:0007669"/>
    <property type="project" value="TreeGrafter"/>
</dbReference>
<keyword evidence="3" id="KW-0326">Glycosidase</keyword>
<dbReference type="GO" id="GO:0009311">
    <property type="term" value="P:oligosaccharide metabolic process"/>
    <property type="evidence" value="ECO:0007669"/>
    <property type="project" value="TreeGrafter"/>
</dbReference>
<evidence type="ECO:0000256" key="2">
    <source>
        <dbReference type="ARBA" id="ARBA00022801"/>
    </source>
</evidence>
<dbReference type="InterPro" id="IPR000111">
    <property type="entry name" value="Glyco_hydro_27/36_CS"/>
</dbReference>
<keyword evidence="4" id="KW-0732">Signal</keyword>
<evidence type="ECO:0000313" key="5">
    <source>
        <dbReference type="Proteomes" id="UP000095283"/>
    </source>
</evidence>
<protein>
    <submittedName>
        <fullName evidence="6">Alpha-galactosidase</fullName>
    </submittedName>
</protein>
<feature type="signal peptide" evidence="4">
    <location>
        <begin position="1"/>
        <end position="21"/>
    </location>
</feature>
<accession>A0A1I7X7J5</accession>
<dbReference type="Gene3D" id="3.20.20.70">
    <property type="entry name" value="Aldolase class I"/>
    <property type="match status" value="1"/>
</dbReference>
<evidence type="ECO:0000256" key="1">
    <source>
        <dbReference type="ARBA" id="ARBA00009743"/>
    </source>
</evidence>
<sequence>MRLLIYLPYICTILALDNGLARTPPMGWMSWTAFYCEMDCVKYPKSCINEELYMEMADRLGTVYIIYISHVGTSEGYREAGYVSVHVDDCWMGRERDEKSGKLIADKNRFPSGMRSLARYMHDKGLKFGIYEDYGTKTCAGFPGSYGYVKVGMITLLYLLRILVINV</sequence>
<dbReference type="GO" id="GO:0016139">
    <property type="term" value="P:glycoside catabolic process"/>
    <property type="evidence" value="ECO:0007669"/>
    <property type="project" value="TreeGrafter"/>
</dbReference>
<dbReference type="SUPFAM" id="SSF51445">
    <property type="entry name" value="(Trans)glycosidases"/>
    <property type="match status" value="1"/>
</dbReference>
<dbReference type="InterPro" id="IPR002241">
    <property type="entry name" value="Glyco_hydro_27"/>
</dbReference>
<dbReference type="InterPro" id="IPR013785">
    <property type="entry name" value="Aldolase_TIM"/>
</dbReference>
<comment type="similarity">
    <text evidence="1">Belongs to the glycosyl hydrolase 27 family.</text>
</comment>
<dbReference type="PANTHER" id="PTHR11452:SF83">
    <property type="entry name" value="ALPHA-GALACTOSIDASE"/>
    <property type="match status" value="1"/>
</dbReference>
<proteinExistence type="inferred from homology"/>
<dbReference type="AlphaFoldDB" id="A0A1I7X7J5"/>
<dbReference type="WBParaSite" id="Hba_13592">
    <property type="protein sequence ID" value="Hba_13592"/>
    <property type="gene ID" value="Hba_13592"/>
</dbReference>
<feature type="chain" id="PRO_5009311012" evidence="4">
    <location>
        <begin position="22"/>
        <end position="167"/>
    </location>
</feature>